<sequence length="62" mass="7377">MFLLDIYGNKIKNCIIRLMSYLPLLLNNVLQFKVALKKKQIRNIEVKLILLFQMIQVMRKIG</sequence>
<name>A0A1E7Z103_9GAMM</name>
<evidence type="ECO:0000313" key="1">
    <source>
        <dbReference type="EMBL" id="OFC62476.1"/>
    </source>
</evidence>
<proteinExistence type="predicted"/>
<dbReference type="Proteomes" id="UP000243534">
    <property type="component" value="Unassembled WGS sequence"/>
</dbReference>
<comment type="caution">
    <text evidence="1">The sequence shown here is derived from an EMBL/GenBank/DDBJ whole genome shotgun (WGS) entry which is preliminary data.</text>
</comment>
<evidence type="ECO:0000313" key="2">
    <source>
        <dbReference type="Proteomes" id="UP000243534"/>
    </source>
</evidence>
<gene>
    <name evidence="1" type="ORF">BBW68_09660</name>
</gene>
<protein>
    <submittedName>
        <fullName evidence="1">Uncharacterized protein</fullName>
    </submittedName>
</protein>
<organism evidence="1 2">
    <name type="scientific">Candidatus Erwinia dacicola</name>
    <dbReference type="NCBI Taxonomy" id="252393"/>
    <lineage>
        <taxon>Bacteria</taxon>
        <taxon>Pseudomonadati</taxon>
        <taxon>Pseudomonadota</taxon>
        <taxon>Gammaproteobacteria</taxon>
        <taxon>Enterobacterales</taxon>
        <taxon>Erwiniaceae</taxon>
        <taxon>Erwinia</taxon>
    </lineage>
</organism>
<dbReference type="AlphaFoldDB" id="A0A1E7Z103"/>
<reference evidence="1 2" key="1">
    <citation type="submission" date="2016-07" db="EMBL/GenBank/DDBJ databases">
        <authorList>
            <person name="Yuval B."/>
        </authorList>
    </citation>
    <scope>NUCLEOTIDE SEQUENCE [LARGE SCALE GENOMIC DNA]</scope>
    <source>
        <strain evidence="1 2">IL</strain>
    </source>
</reference>
<dbReference type="EMBL" id="MAYS01000239">
    <property type="protein sequence ID" value="OFC62476.1"/>
    <property type="molecule type" value="Genomic_DNA"/>
</dbReference>
<accession>A0A1E7Z103</accession>